<feature type="non-terminal residue" evidence="4">
    <location>
        <position position="119"/>
    </location>
</feature>
<dbReference type="InParanoid" id="A0A6L2PAX1"/>
<organism evidence="4 5">
    <name type="scientific">Coptotermes formosanus</name>
    <name type="common">Formosan subterranean termite</name>
    <dbReference type="NCBI Taxonomy" id="36987"/>
    <lineage>
        <taxon>Eukaryota</taxon>
        <taxon>Metazoa</taxon>
        <taxon>Ecdysozoa</taxon>
        <taxon>Arthropoda</taxon>
        <taxon>Hexapoda</taxon>
        <taxon>Insecta</taxon>
        <taxon>Pterygota</taxon>
        <taxon>Neoptera</taxon>
        <taxon>Polyneoptera</taxon>
        <taxon>Dictyoptera</taxon>
        <taxon>Blattodea</taxon>
        <taxon>Blattoidea</taxon>
        <taxon>Termitoidae</taxon>
        <taxon>Rhinotermitidae</taxon>
        <taxon>Coptotermes</taxon>
    </lineage>
</organism>
<comment type="caution">
    <text evidence="4">The sequence shown here is derived from an EMBL/GenBank/DDBJ whole genome shotgun (WGS) entry which is preliminary data.</text>
</comment>
<sequence>MLPYPSRNTNEEHRTFNCRLSRARRLVERKFRILSNKWRILHSSMLVLPETVINIAKSCSVLHNFVRRRDGYVFEDSLTCDMDDVEQVAFVGGRSTGIAVRDTFWQTLAALALSHGLIR</sequence>
<dbReference type="Pfam" id="PF13359">
    <property type="entry name" value="DDE_Tnp_4"/>
    <property type="match status" value="1"/>
</dbReference>
<proteinExistence type="predicted"/>
<accession>A0A6L2PAX1</accession>
<keyword evidence="5" id="KW-1185">Reference proteome</keyword>
<dbReference type="OrthoDB" id="1681765at2759"/>
<feature type="domain" description="DDE Tnp4" evidence="3">
    <location>
        <begin position="6"/>
        <end position="64"/>
    </location>
</feature>
<reference evidence="5" key="1">
    <citation type="submission" date="2020-01" db="EMBL/GenBank/DDBJ databases">
        <title>Draft genome sequence of the Termite Coptotermes fromosanus.</title>
        <authorList>
            <person name="Itakura S."/>
            <person name="Yosikawa Y."/>
            <person name="Umezawa K."/>
        </authorList>
    </citation>
    <scope>NUCLEOTIDE SEQUENCE [LARGE SCALE GENOMIC DNA]</scope>
</reference>
<dbReference type="AlphaFoldDB" id="A0A6L2PAX1"/>
<protein>
    <recommendedName>
        <fullName evidence="3">DDE Tnp4 domain-containing protein</fullName>
    </recommendedName>
</protein>
<evidence type="ECO:0000313" key="4">
    <source>
        <dbReference type="EMBL" id="GFG29579.1"/>
    </source>
</evidence>
<dbReference type="Proteomes" id="UP000502823">
    <property type="component" value="Unassembled WGS sequence"/>
</dbReference>
<evidence type="ECO:0000256" key="2">
    <source>
        <dbReference type="ARBA" id="ARBA00022723"/>
    </source>
</evidence>
<dbReference type="GO" id="GO:0046872">
    <property type="term" value="F:metal ion binding"/>
    <property type="evidence" value="ECO:0007669"/>
    <property type="project" value="UniProtKB-KW"/>
</dbReference>
<evidence type="ECO:0000259" key="3">
    <source>
        <dbReference type="Pfam" id="PF13359"/>
    </source>
</evidence>
<keyword evidence="2" id="KW-0479">Metal-binding</keyword>
<name>A0A6L2PAX1_COPFO</name>
<gene>
    <name evidence="4" type="ORF">Cfor_01707</name>
</gene>
<evidence type="ECO:0000313" key="5">
    <source>
        <dbReference type="Proteomes" id="UP000502823"/>
    </source>
</evidence>
<dbReference type="InterPro" id="IPR027806">
    <property type="entry name" value="HARBI1_dom"/>
</dbReference>
<dbReference type="EMBL" id="BLKM01000155">
    <property type="protein sequence ID" value="GFG29579.1"/>
    <property type="molecule type" value="Genomic_DNA"/>
</dbReference>
<comment type="cofactor">
    <cofactor evidence="1">
        <name>a divalent metal cation</name>
        <dbReference type="ChEBI" id="CHEBI:60240"/>
    </cofactor>
</comment>
<evidence type="ECO:0000256" key="1">
    <source>
        <dbReference type="ARBA" id="ARBA00001968"/>
    </source>
</evidence>